<dbReference type="GO" id="GO:0016491">
    <property type="term" value="F:oxidoreductase activity"/>
    <property type="evidence" value="ECO:0007669"/>
    <property type="project" value="UniProtKB-KW"/>
</dbReference>
<dbReference type="InterPro" id="IPR036291">
    <property type="entry name" value="NAD(P)-bd_dom_sf"/>
</dbReference>
<protein>
    <submittedName>
        <fullName evidence="4">Uncharacterized protein</fullName>
    </submittedName>
</protein>
<dbReference type="InterPro" id="IPR002347">
    <property type="entry name" value="SDR_fam"/>
</dbReference>
<evidence type="ECO:0000313" key="4">
    <source>
        <dbReference type="EMBL" id="USP80367.1"/>
    </source>
</evidence>
<evidence type="ECO:0000256" key="1">
    <source>
        <dbReference type="ARBA" id="ARBA00006484"/>
    </source>
</evidence>
<keyword evidence="2" id="KW-0521">NADP</keyword>
<dbReference type="Proteomes" id="UP001056012">
    <property type="component" value="Chromosome 5"/>
</dbReference>
<dbReference type="SUPFAM" id="SSF51735">
    <property type="entry name" value="NAD(P)-binding Rossmann-fold domains"/>
    <property type="match status" value="1"/>
</dbReference>
<dbReference type="VEuPathDB" id="FungiDB:yc1106_07641"/>
<dbReference type="PANTHER" id="PTHR24320">
    <property type="entry name" value="RETINOL DEHYDROGENASE"/>
    <property type="match status" value="1"/>
</dbReference>
<evidence type="ECO:0000256" key="2">
    <source>
        <dbReference type="ARBA" id="ARBA00022857"/>
    </source>
</evidence>
<gene>
    <name evidence="4" type="ORF">yc1106_07641</name>
</gene>
<evidence type="ECO:0000313" key="5">
    <source>
        <dbReference type="Proteomes" id="UP001056012"/>
    </source>
</evidence>
<proteinExistence type="inferred from homology"/>
<comment type="similarity">
    <text evidence="1">Belongs to the short-chain dehydrogenases/reductases (SDR) family.</text>
</comment>
<evidence type="ECO:0000256" key="3">
    <source>
        <dbReference type="ARBA" id="ARBA00023002"/>
    </source>
</evidence>
<dbReference type="OrthoDB" id="191139at2759"/>
<keyword evidence="3" id="KW-0560">Oxidoreductase</keyword>
<accession>A0A9Q8ZC02</accession>
<dbReference type="Gene3D" id="3.40.50.720">
    <property type="entry name" value="NAD(P)-binding Rossmann-like Domain"/>
    <property type="match status" value="1"/>
</dbReference>
<dbReference type="PANTHER" id="PTHR24320:SF282">
    <property type="entry name" value="WW DOMAIN-CONTAINING OXIDOREDUCTASE"/>
    <property type="match status" value="1"/>
</dbReference>
<reference evidence="4" key="1">
    <citation type="submission" date="2021-12" db="EMBL/GenBank/DDBJ databases">
        <title>Curvularia clavata genome.</title>
        <authorList>
            <person name="Cao Y."/>
        </authorList>
    </citation>
    <scope>NUCLEOTIDE SEQUENCE</scope>
    <source>
        <strain evidence="4">Yc1106</strain>
    </source>
</reference>
<sequence length="312" mass="34273">MGAFSSKGVHFNPDKDIPSLEGRVILVTGGNSGLGKQSILELAKHNPAEIWLGARNNSKAQEAIDDIKHQVPKAPPIKILQMDLTSFESISEAAKTFRQESQRLDLLLLNAGILAVPEGTTKDGYEIQFGTNHMGHALLSKLLLPTLLKTAEQPGSDVRVVVLSSEAHQYAPRAQGIMFNTLKTKAPEISSTTRYGQSKLANILFAQEFARRYPQLKVPVVHPGLVRTNLANTMSENSILMRIAWKVLASVIGVDLYTGALNQLWASTSPNVKSGEYYEPVGVTGRGNRHTNDPKLAEKLWSWTEKELENEV</sequence>
<organism evidence="4 5">
    <name type="scientific">Curvularia clavata</name>
    <dbReference type="NCBI Taxonomy" id="95742"/>
    <lineage>
        <taxon>Eukaryota</taxon>
        <taxon>Fungi</taxon>
        <taxon>Dikarya</taxon>
        <taxon>Ascomycota</taxon>
        <taxon>Pezizomycotina</taxon>
        <taxon>Dothideomycetes</taxon>
        <taxon>Pleosporomycetidae</taxon>
        <taxon>Pleosporales</taxon>
        <taxon>Pleosporineae</taxon>
        <taxon>Pleosporaceae</taxon>
        <taxon>Curvularia</taxon>
    </lineage>
</organism>
<name>A0A9Q8ZC02_CURCL</name>
<dbReference type="PRINTS" id="PR00081">
    <property type="entry name" value="GDHRDH"/>
</dbReference>
<keyword evidence="5" id="KW-1185">Reference proteome</keyword>
<dbReference type="AlphaFoldDB" id="A0A9Q8ZC02"/>
<dbReference type="Pfam" id="PF00106">
    <property type="entry name" value="adh_short"/>
    <property type="match status" value="1"/>
</dbReference>
<dbReference type="EMBL" id="CP089278">
    <property type="protein sequence ID" value="USP80367.1"/>
    <property type="molecule type" value="Genomic_DNA"/>
</dbReference>